<dbReference type="EMBL" id="CP002546">
    <property type="protein sequence ID" value="ADY60692.1"/>
    <property type="molecule type" value="Genomic_DNA"/>
</dbReference>
<keyword evidence="1" id="KW-0812">Transmembrane</keyword>
<dbReference type="RefSeq" id="WP_013629413.1">
    <property type="nucleotide sequence ID" value="NC_015174.1"/>
</dbReference>
<dbReference type="AlphaFoldDB" id="F0SI09"/>
<dbReference type="Proteomes" id="UP000006860">
    <property type="component" value="Chromosome"/>
</dbReference>
<evidence type="ECO:0000313" key="3">
    <source>
        <dbReference type="Proteomes" id="UP000006860"/>
    </source>
</evidence>
<feature type="transmembrane region" description="Helical" evidence="1">
    <location>
        <begin position="215"/>
        <end position="235"/>
    </location>
</feature>
<feature type="transmembrane region" description="Helical" evidence="1">
    <location>
        <begin position="159"/>
        <end position="179"/>
    </location>
</feature>
<dbReference type="HOGENOM" id="CLU_813429_0_0_0"/>
<keyword evidence="1" id="KW-0472">Membrane</keyword>
<evidence type="ECO:0000256" key="1">
    <source>
        <dbReference type="SAM" id="Phobius"/>
    </source>
</evidence>
<accession>F0SI09</accession>
<evidence type="ECO:0000313" key="2">
    <source>
        <dbReference type="EMBL" id="ADY60692.1"/>
    </source>
</evidence>
<sequence length="341" mass="38946">MMATVVAPARTVTASTTVERSQPTARFLVSPVFDLLFVCNLYWPLLLLIDGWGGLRAHETLLFWQVFFVTTPHRWITLFLVFGDGEKLHRSGRLFAGLAVLIVGSVSLLWLSTGSLLCLMAVDYLWNAWHFAAQHHGIYRIYSRQNSDSRRYRIFAEKWLFRVFILYVIARVAGWSWQYERLTQLAHSCDMWMLLLPLAVVGLQIERGFKRGWPGLIYTASVLSLFSAMLLAVHFNSKQMVLQLALASALFHAVEYLAIVSWSMNSKKTTERRDLFGHVGSRWLGYLVVFVVLIGASAWMLEQGAFKIWAAVNLMAAFLHYSFDGIIWKKPRSKTAREATS</sequence>
<protein>
    <submittedName>
        <fullName evidence="2">Uncharacterized protein</fullName>
    </submittedName>
</protein>
<name>F0SI09_RUBBR</name>
<dbReference type="eggNOG" id="ENOG5031B56">
    <property type="taxonomic scope" value="Bacteria"/>
</dbReference>
<feature type="transmembrane region" description="Helical" evidence="1">
    <location>
        <begin position="307"/>
        <end position="328"/>
    </location>
</feature>
<dbReference type="OrthoDB" id="7055466at2"/>
<proteinExistence type="predicted"/>
<feature type="transmembrane region" description="Helical" evidence="1">
    <location>
        <begin position="241"/>
        <end position="262"/>
    </location>
</feature>
<organism evidence="2 3">
    <name type="scientific">Rubinisphaera brasiliensis (strain ATCC 49424 / DSM 5305 / JCM 21570 / IAM 15109 / NBRC 103401 / IFAM 1448)</name>
    <name type="common">Planctomyces brasiliensis</name>
    <dbReference type="NCBI Taxonomy" id="756272"/>
    <lineage>
        <taxon>Bacteria</taxon>
        <taxon>Pseudomonadati</taxon>
        <taxon>Planctomycetota</taxon>
        <taxon>Planctomycetia</taxon>
        <taxon>Planctomycetales</taxon>
        <taxon>Planctomycetaceae</taxon>
        <taxon>Rubinisphaera</taxon>
    </lineage>
</organism>
<feature type="transmembrane region" description="Helical" evidence="1">
    <location>
        <begin position="283"/>
        <end position="301"/>
    </location>
</feature>
<reference evidence="3" key="1">
    <citation type="submission" date="2011-02" db="EMBL/GenBank/DDBJ databases">
        <title>The complete genome of Planctomyces brasiliensis DSM 5305.</title>
        <authorList>
            <person name="Lucas S."/>
            <person name="Copeland A."/>
            <person name="Lapidus A."/>
            <person name="Bruce D."/>
            <person name="Goodwin L."/>
            <person name="Pitluck S."/>
            <person name="Kyrpides N."/>
            <person name="Mavromatis K."/>
            <person name="Pagani I."/>
            <person name="Ivanova N."/>
            <person name="Ovchinnikova G."/>
            <person name="Lu M."/>
            <person name="Detter J.C."/>
            <person name="Han C."/>
            <person name="Land M."/>
            <person name="Hauser L."/>
            <person name="Markowitz V."/>
            <person name="Cheng J.-F."/>
            <person name="Hugenholtz P."/>
            <person name="Woyke T."/>
            <person name="Wu D."/>
            <person name="Tindall B."/>
            <person name="Pomrenke H.G."/>
            <person name="Brambilla E."/>
            <person name="Klenk H.-P."/>
            <person name="Eisen J.A."/>
        </authorList>
    </citation>
    <scope>NUCLEOTIDE SEQUENCE [LARGE SCALE GENOMIC DNA]</scope>
    <source>
        <strain evidence="3">ATCC 49424 / DSM 5305 / JCM 21570 / NBRC 103401 / IFAM 1448</strain>
    </source>
</reference>
<feature type="transmembrane region" description="Helical" evidence="1">
    <location>
        <begin position="185"/>
        <end position="203"/>
    </location>
</feature>
<dbReference type="STRING" id="756272.Plabr_3095"/>
<keyword evidence="3" id="KW-1185">Reference proteome</keyword>
<feature type="transmembrane region" description="Helical" evidence="1">
    <location>
        <begin position="27"/>
        <end position="49"/>
    </location>
</feature>
<keyword evidence="1" id="KW-1133">Transmembrane helix</keyword>
<dbReference type="KEGG" id="pbs:Plabr_3095"/>
<gene>
    <name evidence="2" type="ordered locus">Plabr_3095</name>
</gene>
<feature type="transmembrane region" description="Helical" evidence="1">
    <location>
        <begin position="61"/>
        <end position="82"/>
    </location>
</feature>
<feature type="transmembrane region" description="Helical" evidence="1">
    <location>
        <begin position="94"/>
        <end position="122"/>
    </location>
</feature>